<evidence type="ECO:0000313" key="3">
    <source>
        <dbReference type="Proteomes" id="UP000198651"/>
    </source>
</evidence>
<keyword evidence="1" id="KW-0812">Transmembrane</keyword>
<dbReference type="AlphaFoldDB" id="A0A0S4M4X4"/>
<dbReference type="Proteomes" id="UP000198651">
    <property type="component" value="Chromosome I"/>
</dbReference>
<keyword evidence="1" id="KW-1133">Transmembrane helix</keyword>
<gene>
    <name evidence="2" type="ORF">Ark11_1125</name>
</gene>
<dbReference type="EMBL" id="LN906597">
    <property type="protein sequence ID" value="CUT17938.1"/>
    <property type="molecule type" value="Genomic_DNA"/>
</dbReference>
<proteinExistence type="predicted"/>
<evidence type="ECO:0000256" key="1">
    <source>
        <dbReference type="SAM" id="Phobius"/>
    </source>
</evidence>
<evidence type="ECO:0000313" key="2">
    <source>
        <dbReference type="EMBL" id="CUT17938.1"/>
    </source>
</evidence>
<keyword evidence="3" id="KW-1185">Reference proteome</keyword>
<name>A0A0S4M4X4_9BURK</name>
<sequence length="59" mass="7071">MGRNFKLISTFVFEFIFKLQVNKDYDEFLKDIALNFLLLLNNESAFILFIIIYSVIKIF</sequence>
<organism evidence="2 3">
    <name type="scientific">Candidatus Ichthyocystis hellenicum</name>
    <dbReference type="NCBI Taxonomy" id="1561003"/>
    <lineage>
        <taxon>Bacteria</taxon>
        <taxon>Pseudomonadati</taxon>
        <taxon>Pseudomonadota</taxon>
        <taxon>Betaproteobacteria</taxon>
        <taxon>Burkholderiales</taxon>
        <taxon>Candidatus Ichthyocystis</taxon>
    </lineage>
</organism>
<accession>A0A0S4M4X4</accession>
<keyword evidence="1" id="KW-0472">Membrane</keyword>
<protein>
    <submittedName>
        <fullName evidence="2">Putative membrane protein</fullName>
    </submittedName>
</protein>
<feature type="transmembrane region" description="Helical" evidence="1">
    <location>
        <begin position="32"/>
        <end position="56"/>
    </location>
</feature>
<reference evidence="3" key="1">
    <citation type="submission" date="2015-11" db="EMBL/GenBank/DDBJ databases">
        <authorList>
            <person name="Seth-Smith H.M.B."/>
        </authorList>
    </citation>
    <scope>NUCLEOTIDE SEQUENCE [LARGE SCALE GENOMIC DNA]</scope>
    <source>
        <strain evidence="3">2013Ark11</strain>
    </source>
</reference>